<dbReference type="Pfam" id="PF13480">
    <property type="entry name" value="Acetyltransf_6"/>
    <property type="match status" value="1"/>
</dbReference>
<feature type="domain" description="BioF2-like acetyltransferase" evidence="1">
    <location>
        <begin position="162"/>
        <end position="288"/>
    </location>
</feature>
<gene>
    <name evidence="2" type="ORF">DWG24_17585</name>
</gene>
<dbReference type="EMBL" id="CP033622">
    <property type="protein sequence ID" value="QIZ52427.1"/>
    <property type="molecule type" value="Genomic_DNA"/>
</dbReference>
<dbReference type="RefSeq" id="WP_168363463.1">
    <property type="nucleotide sequence ID" value="NZ_CP033622.1"/>
</dbReference>
<dbReference type="AlphaFoldDB" id="A0AAE6Z1X1"/>
<proteinExistence type="predicted"/>
<dbReference type="InterPro" id="IPR038740">
    <property type="entry name" value="BioF2-like_GNAT_dom"/>
</dbReference>
<dbReference type="InterPro" id="IPR016181">
    <property type="entry name" value="Acyl_CoA_acyltransferase"/>
</dbReference>
<evidence type="ECO:0000259" key="1">
    <source>
        <dbReference type="Pfam" id="PF13480"/>
    </source>
</evidence>
<reference evidence="2 3" key="1">
    <citation type="submission" date="2018-11" db="EMBL/GenBank/DDBJ databases">
        <title>Complete genome sequence of Dickeya zeae strain CE1 infecting Canna edulis Ker-Gawl. in China.</title>
        <authorList>
            <person name="Zhang J."/>
            <person name="Lin B."/>
            <person name="Shen H."/>
            <person name="Jiang S."/>
            <person name="Pu X."/>
            <person name="Sun D."/>
        </authorList>
    </citation>
    <scope>NUCLEOTIDE SEQUENCE [LARGE SCALE GENOMIC DNA]</scope>
    <source>
        <strain evidence="2 3">CE1</strain>
    </source>
</reference>
<dbReference type="InterPro" id="IPR050644">
    <property type="entry name" value="PG_Glycine_Bridge_Synth"/>
</dbReference>
<dbReference type="SUPFAM" id="SSF55729">
    <property type="entry name" value="Acyl-CoA N-acyltransferases (Nat)"/>
    <property type="match status" value="1"/>
</dbReference>
<evidence type="ECO:0000313" key="2">
    <source>
        <dbReference type="EMBL" id="QIZ52427.1"/>
    </source>
</evidence>
<dbReference type="Proteomes" id="UP000500801">
    <property type="component" value="Chromosome"/>
</dbReference>
<dbReference type="PANTHER" id="PTHR36174:SF1">
    <property type="entry name" value="LIPID II:GLYCINE GLYCYLTRANSFERASE"/>
    <property type="match status" value="1"/>
</dbReference>
<accession>A0AAE6Z1X1</accession>
<dbReference type="PANTHER" id="PTHR36174">
    <property type="entry name" value="LIPID II:GLYCINE GLYCYLTRANSFERASE"/>
    <property type="match status" value="1"/>
</dbReference>
<sequence>MKINIRSYNPNSDLEEWNKFCAGSYQATFLHSRRYLSYHEDRFIDRSLVIEDEEGKWLGIFPAAIQPNDTQCISSHPGITYGGVIQQGALRGELMVDALNMVCQHYKEQGYKKLIYKVTPWIYHSTPAQDDLYALFRVGATCFRRDLSSTIDLEYRRSLSSRRKRSLKKAVSNGIVVVSGIEYLPKLWDVLIDNLNRKHGVNPVHTVQEILLLIDRFPENIECVVALNGEEVVAGTLLFKTIQVAHAQYIASSELGYELSALDAVFEHCITRSKDDGKRWFDFGISTENGGLVLNKGLYQFKSEFGGGGIVHEFFQLSLVD</sequence>
<evidence type="ECO:0000313" key="3">
    <source>
        <dbReference type="Proteomes" id="UP000500801"/>
    </source>
</evidence>
<organism evidence="2 3">
    <name type="scientific">Dickeya zeae</name>
    <dbReference type="NCBI Taxonomy" id="204042"/>
    <lineage>
        <taxon>Bacteria</taxon>
        <taxon>Pseudomonadati</taxon>
        <taxon>Pseudomonadota</taxon>
        <taxon>Gammaproteobacteria</taxon>
        <taxon>Enterobacterales</taxon>
        <taxon>Pectobacteriaceae</taxon>
        <taxon>Dickeya</taxon>
    </lineage>
</organism>
<name>A0AAE6Z1X1_9GAMM</name>
<protein>
    <submittedName>
        <fullName evidence="2">GNAT family N-acetyltransferase</fullName>
    </submittedName>
</protein>
<dbReference type="Gene3D" id="3.40.630.30">
    <property type="match status" value="1"/>
</dbReference>